<dbReference type="Gene3D" id="2.120.10.80">
    <property type="entry name" value="Kelch-type beta propeller"/>
    <property type="match status" value="2"/>
</dbReference>
<comment type="caution">
    <text evidence="1">The sequence shown here is derived from an EMBL/GenBank/DDBJ whole genome shotgun (WGS) entry which is preliminary data.</text>
</comment>
<dbReference type="InterPro" id="IPR015915">
    <property type="entry name" value="Kelch-typ_b-propeller"/>
</dbReference>
<name>A0ABT9FKH3_9GAMM</name>
<accession>A0ABT9FKH3</accession>
<dbReference type="Pfam" id="PF24681">
    <property type="entry name" value="Kelch_KLHDC2_KLHL20_DRC7"/>
    <property type="match status" value="1"/>
</dbReference>
<dbReference type="Proteomes" id="UP001177212">
    <property type="component" value="Unassembled WGS sequence"/>
</dbReference>
<evidence type="ECO:0000313" key="2">
    <source>
        <dbReference type="Proteomes" id="UP001177212"/>
    </source>
</evidence>
<dbReference type="SUPFAM" id="SSF117281">
    <property type="entry name" value="Kelch motif"/>
    <property type="match status" value="1"/>
</dbReference>
<dbReference type="EMBL" id="JAUYVT010000034">
    <property type="protein sequence ID" value="MDP2567095.1"/>
    <property type="molecule type" value="Genomic_DNA"/>
</dbReference>
<reference evidence="1" key="1">
    <citation type="submission" date="2023-07" db="EMBL/GenBank/DDBJ databases">
        <title>Genome content predicts the carbon catabolic preferences of heterotrophic bacteria.</title>
        <authorList>
            <person name="Gralka M."/>
        </authorList>
    </citation>
    <scope>NUCLEOTIDE SEQUENCE</scope>
    <source>
        <strain evidence="1">4G09</strain>
    </source>
</reference>
<sequence>MSFIFSALLASIPALPEPVANNAVAKVTAQNNTYFLSFMGLASNKQFSDVHNKVWALKLGESQWQAKLAVPSSLPIKGRLASTAVGIGKYAYVFGGYTVAADHTEISSPDVYKYNITTNSYTQLKSMPVPVDDSVALSYKERYIYLISGWHNDGNVNLVQVYDTKNNTWQQASPFLGEPVFGQAAAISGNTIVICDGVKTQANPNSRRSFAGVAQCLKGTINANNPQKIDWRTLPHPTGEAHYRMAATSYNGHIYMLAGSSNPYNYDGIGYNKQPAPASRHVRRFNIKNNTWQVMQPLKTATMDHRGLLEHNGILYRIGGMNNQQQVINDVLGYEVK</sequence>
<protein>
    <submittedName>
        <fullName evidence="1">Kelch repeat-containing protein</fullName>
    </submittedName>
</protein>
<organism evidence="1 2">
    <name type="scientific">Pseudoalteromonas marina</name>
    <dbReference type="NCBI Taxonomy" id="267375"/>
    <lineage>
        <taxon>Bacteria</taxon>
        <taxon>Pseudomonadati</taxon>
        <taxon>Pseudomonadota</taxon>
        <taxon>Gammaproteobacteria</taxon>
        <taxon>Alteromonadales</taxon>
        <taxon>Pseudoalteromonadaceae</taxon>
        <taxon>Pseudoalteromonas</taxon>
    </lineage>
</organism>
<dbReference type="RefSeq" id="WP_305473457.1">
    <property type="nucleotide sequence ID" value="NZ_JAUYVT010000034.1"/>
</dbReference>
<proteinExistence type="predicted"/>
<gene>
    <name evidence="1" type="ORF">Q8W34_20875</name>
</gene>
<dbReference type="PANTHER" id="PTHR45632">
    <property type="entry name" value="LD33804P"/>
    <property type="match status" value="1"/>
</dbReference>
<keyword evidence="2" id="KW-1185">Reference proteome</keyword>
<evidence type="ECO:0000313" key="1">
    <source>
        <dbReference type="EMBL" id="MDP2567095.1"/>
    </source>
</evidence>